<evidence type="ECO:0000313" key="2">
    <source>
        <dbReference type="EMBL" id="CAD7225670.1"/>
    </source>
</evidence>
<dbReference type="PANTHER" id="PTHR24253">
    <property type="entry name" value="TRANSMEMBRANE PROTEASE SERINE"/>
    <property type="match status" value="1"/>
</dbReference>
<reference evidence="2" key="1">
    <citation type="submission" date="2020-11" db="EMBL/GenBank/DDBJ databases">
        <authorList>
            <person name="Tran Van P."/>
        </authorList>
    </citation>
    <scope>NUCLEOTIDE SEQUENCE</scope>
</reference>
<dbReference type="SUPFAM" id="SSF50494">
    <property type="entry name" value="Trypsin-like serine proteases"/>
    <property type="match status" value="1"/>
</dbReference>
<dbReference type="InterPro" id="IPR009003">
    <property type="entry name" value="Peptidase_S1_PA"/>
</dbReference>
<accession>A0A7R8W648</accession>
<gene>
    <name evidence="2" type="ORF">CTOB1V02_LOCUS3603</name>
</gene>
<protein>
    <submittedName>
        <fullName evidence="2">Uncharacterized protein</fullName>
    </submittedName>
</protein>
<dbReference type="GO" id="GO:0006508">
    <property type="term" value="P:proteolysis"/>
    <property type="evidence" value="ECO:0007669"/>
    <property type="project" value="InterPro"/>
</dbReference>
<dbReference type="PANTHER" id="PTHR24253:SF176">
    <property type="entry name" value="CORIN, ISOFORM B"/>
    <property type="match status" value="1"/>
</dbReference>
<keyword evidence="1" id="KW-1015">Disulfide bond</keyword>
<sequence length="124" mass="13524">MWDGLSVRGVMDRFRLMLCTSLSEDASEELGIEICCPDTANPSSHIDSYLGVKSEVLDLDSPISTALGLMGDSGGPMYANIEGLDYIIGIASIGVGCARPYHPGIFTRVSYYLDWIKKHVYLNS</sequence>
<proteinExistence type="predicted"/>
<dbReference type="InterPro" id="IPR001254">
    <property type="entry name" value="Trypsin_dom"/>
</dbReference>
<organism evidence="2">
    <name type="scientific">Cyprideis torosa</name>
    <dbReference type="NCBI Taxonomy" id="163714"/>
    <lineage>
        <taxon>Eukaryota</taxon>
        <taxon>Metazoa</taxon>
        <taxon>Ecdysozoa</taxon>
        <taxon>Arthropoda</taxon>
        <taxon>Crustacea</taxon>
        <taxon>Oligostraca</taxon>
        <taxon>Ostracoda</taxon>
        <taxon>Podocopa</taxon>
        <taxon>Podocopida</taxon>
        <taxon>Cytherocopina</taxon>
        <taxon>Cytheroidea</taxon>
        <taxon>Cytherideidae</taxon>
        <taxon>Cyprideis</taxon>
    </lineage>
</organism>
<evidence type="ECO:0000256" key="1">
    <source>
        <dbReference type="ARBA" id="ARBA00023157"/>
    </source>
</evidence>
<dbReference type="PROSITE" id="PS50240">
    <property type="entry name" value="TRYPSIN_DOM"/>
    <property type="match status" value="1"/>
</dbReference>
<dbReference type="Gene3D" id="2.40.10.10">
    <property type="entry name" value="Trypsin-like serine proteases"/>
    <property type="match status" value="1"/>
</dbReference>
<dbReference type="GO" id="GO:0004252">
    <property type="term" value="F:serine-type endopeptidase activity"/>
    <property type="evidence" value="ECO:0007669"/>
    <property type="project" value="InterPro"/>
</dbReference>
<dbReference type="Pfam" id="PF00089">
    <property type="entry name" value="Trypsin"/>
    <property type="match status" value="1"/>
</dbReference>
<dbReference type="InterPro" id="IPR043504">
    <property type="entry name" value="Peptidase_S1_PA_chymotrypsin"/>
</dbReference>
<name>A0A7R8W648_9CRUS</name>
<dbReference type="AlphaFoldDB" id="A0A7R8W648"/>
<dbReference type="EMBL" id="OB660629">
    <property type="protein sequence ID" value="CAD7225670.1"/>
    <property type="molecule type" value="Genomic_DNA"/>
</dbReference>
<dbReference type="OrthoDB" id="93664at2759"/>